<evidence type="ECO:0000256" key="6">
    <source>
        <dbReference type="ARBA" id="ARBA00023136"/>
    </source>
</evidence>
<organism evidence="11 12">
    <name type="scientific">Roseiconus nitratireducens</name>
    <dbReference type="NCBI Taxonomy" id="2605748"/>
    <lineage>
        <taxon>Bacteria</taxon>
        <taxon>Pseudomonadati</taxon>
        <taxon>Planctomycetota</taxon>
        <taxon>Planctomycetia</taxon>
        <taxon>Pirellulales</taxon>
        <taxon>Pirellulaceae</taxon>
        <taxon>Roseiconus</taxon>
    </lineage>
</organism>
<dbReference type="AlphaFoldDB" id="A0A5M6D1U5"/>
<feature type="transmembrane region" description="Helical" evidence="8">
    <location>
        <begin position="331"/>
        <end position="351"/>
    </location>
</feature>
<feature type="transmembrane region" description="Helical" evidence="8">
    <location>
        <begin position="363"/>
        <end position="381"/>
    </location>
</feature>
<dbReference type="GO" id="GO:0008519">
    <property type="term" value="F:ammonium channel activity"/>
    <property type="evidence" value="ECO:0007669"/>
    <property type="project" value="InterPro"/>
</dbReference>
<feature type="transmembrane region" description="Helical" evidence="8">
    <location>
        <begin position="46"/>
        <end position="67"/>
    </location>
</feature>
<comment type="subcellular location">
    <subcellularLocation>
        <location evidence="8">Cell membrane</location>
        <topology evidence="8">Multi-pass membrane protein</topology>
    </subcellularLocation>
    <subcellularLocation>
        <location evidence="1">Membrane</location>
        <topology evidence="1">Multi-pass membrane protein</topology>
    </subcellularLocation>
</comment>
<dbReference type="PROSITE" id="PS51257">
    <property type="entry name" value="PROKAR_LIPOPROTEIN"/>
    <property type="match status" value="1"/>
</dbReference>
<evidence type="ECO:0000259" key="10">
    <source>
        <dbReference type="Pfam" id="PF00909"/>
    </source>
</evidence>
<comment type="similarity">
    <text evidence="2 8">Belongs to the ammonia transporter channel (TC 1.A.11.2) family.</text>
</comment>
<evidence type="ECO:0000256" key="8">
    <source>
        <dbReference type="RuleBase" id="RU362002"/>
    </source>
</evidence>
<dbReference type="EMBL" id="VWOX01000011">
    <property type="protein sequence ID" value="KAA5540976.1"/>
    <property type="molecule type" value="Genomic_DNA"/>
</dbReference>
<feature type="domain" description="Ammonium transporter AmtB-like" evidence="10">
    <location>
        <begin position="49"/>
        <end position="446"/>
    </location>
</feature>
<dbReference type="PANTHER" id="PTHR11730:SF62">
    <property type="entry name" value="AMMONIUM TRANSPORTER SLL1017-RELATED"/>
    <property type="match status" value="1"/>
</dbReference>
<evidence type="ECO:0000256" key="4">
    <source>
        <dbReference type="ARBA" id="ARBA00022692"/>
    </source>
</evidence>
<name>A0A5M6D1U5_9BACT</name>
<dbReference type="NCBIfam" id="TIGR00836">
    <property type="entry name" value="amt"/>
    <property type="match status" value="1"/>
</dbReference>
<dbReference type="InterPro" id="IPR001905">
    <property type="entry name" value="Ammonium_transpt"/>
</dbReference>
<evidence type="ECO:0000256" key="5">
    <source>
        <dbReference type="ARBA" id="ARBA00022989"/>
    </source>
</evidence>
<evidence type="ECO:0000256" key="3">
    <source>
        <dbReference type="ARBA" id="ARBA00022448"/>
    </source>
</evidence>
<dbReference type="InterPro" id="IPR018047">
    <property type="entry name" value="Ammonium_transpt_CS"/>
</dbReference>
<keyword evidence="3 8" id="KW-0813">Transport</keyword>
<feature type="signal peptide" evidence="9">
    <location>
        <begin position="1"/>
        <end position="30"/>
    </location>
</feature>
<evidence type="ECO:0000256" key="2">
    <source>
        <dbReference type="ARBA" id="ARBA00005887"/>
    </source>
</evidence>
<feature type="transmembrane region" description="Helical" evidence="8">
    <location>
        <begin position="167"/>
        <end position="188"/>
    </location>
</feature>
<evidence type="ECO:0000313" key="11">
    <source>
        <dbReference type="EMBL" id="KAA5540976.1"/>
    </source>
</evidence>
<feature type="transmembrane region" description="Helical" evidence="8">
    <location>
        <begin position="242"/>
        <end position="259"/>
    </location>
</feature>
<dbReference type="SUPFAM" id="SSF111352">
    <property type="entry name" value="Ammonium transporter"/>
    <property type="match status" value="1"/>
</dbReference>
<gene>
    <name evidence="11" type="primary">amt</name>
    <name evidence="11" type="ORF">FYK55_18915</name>
</gene>
<accession>A0A5M6D1U5</accession>
<dbReference type="Proteomes" id="UP000324479">
    <property type="component" value="Unassembled WGS sequence"/>
</dbReference>
<dbReference type="GO" id="GO:0097272">
    <property type="term" value="P:ammonium homeostasis"/>
    <property type="evidence" value="ECO:0007669"/>
    <property type="project" value="TreeGrafter"/>
</dbReference>
<keyword evidence="6 8" id="KW-0472">Membrane</keyword>
<feature type="chain" id="PRO_5024403926" description="Ammonium transporter" evidence="9">
    <location>
        <begin position="31"/>
        <end position="457"/>
    </location>
</feature>
<comment type="caution">
    <text evidence="11">The sequence shown here is derived from an EMBL/GenBank/DDBJ whole genome shotgun (WGS) entry which is preliminary data.</text>
</comment>
<keyword evidence="5 8" id="KW-1133">Transmembrane helix</keyword>
<dbReference type="InterPro" id="IPR029020">
    <property type="entry name" value="Ammonium/urea_transptr"/>
</dbReference>
<dbReference type="GO" id="GO:0005886">
    <property type="term" value="C:plasma membrane"/>
    <property type="evidence" value="ECO:0007669"/>
    <property type="project" value="UniProtKB-SubCell"/>
</dbReference>
<keyword evidence="9" id="KW-0732">Signal</keyword>
<feature type="transmembrane region" description="Helical" evidence="8">
    <location>
        <begin position="279"/>
        <end position="302"/>
    </location>
</feature>
<proteinExistence type="inferred from homology"/>
<feature type="transmembrane region" description="Helical" evidence="8">
    <location>
        <begin position="200"/>
        <end position="221"/>
    </location>
</feature>
<feature type="transmembrane region" description="Helical" evidence="8">
    <location>
        <begin position="309"/>
        <end position="325"/>
    </location>
</feature>
<keyword evidence="7 8" id="KW-0924">Ammonia transport</keyword>
<evidence type="ECO:0000256" key="7">
    <source>
        <dbReference type="ARBA" id="ARBA00023177"/>
    </source>
</evidence>
<dbReference type="Pfam" id="PF00909">
    <property type="entry name" value="Ammonium_transp"/>
    <property type="match status" value="1"/>
</dbReference>
<keyword evidence="4 8" id="KW-0812">Transmembrane</keyword>
<dbReference type="PROSITE" id="PS01219">
    <property type="entry name" value="AMMONIUM_TRANSP"/>
    <property type="match status" value="1"/>
</dbReference>
<dbReference type="Gene3D" id="1.10.3430.10">
    <property type="entry name" value="Ammonium transporter AmtB like domains"/>
    <property type="match status" value="1"/>
</dbReference>
<feature type="transmembrane region" description="Helical" evidence="8">
    <location>
        <begin position="393"/>
        <end position="419"/>
    </location>
</feature>
<evidence type="ECO:0000256" key="1">
    <source>
        <dbReference type="ARBA" id="ARBA00004141"/>
    </source>
</evidence>
<feature type="transmembrane region" description="Helical" evidence="8">
    <location>
        <begin position="140"/>
        <end position="160"/>
    </location>
</feature>
<protein>
    <recommendedName>
        <fullName evidence="8">Ammonium transporter</fullName>
    </recommendedName>
</protein>
<dbReference type="RefSeq" id="WP_150078021.1">
    <property type="nucleotide sequence ID" value="NZ_VWOX01000011.1"/>
</dbReference>
<evidence type="ECO:0000256" key="9">
    <source>
        <dbReference type="SAM" id="SignalP"/>
    </source>
</evidence>
<evidence type="ECO:0000313" key="12">
    <source>
        <dbReference type="Proteomes" id="UP000324479"/>
    </source>
</evidence>
<reference evidence="11 12" key="1">
    <citation type="submission" date="2019-08" db="EMBL/GenBank/DDBJ databases">
        <authorList>
            <person name="Dhanesh K."/>
            <person name="Kumar G."/>
            <person name="Sasikala C."/>
            <person name="Venkata Ramana C."/>
        </authorList>
    </citation>
    <scope>NUCLEOTIDE SEQUENCE [LARGE SCALE GENOMIC DNA]</scope>
    <source>
        <strain evidence="11 12">JC645</strain>
    </source>
</reference>
<feature type="transmembrane region" description="Helical" evidence="8">
    <location>
        <begin position="88"/>
        <end position="106"/>
    </location>
</feature>
<keyword evidence="12" id="KW-1185">Reference proteome</keyword>
<dbReference type="InterPro" id="IPR024041">
    <property type="entry name" value="NH4_transpt_AmtB-like_dom"/>
</dbReference>
<dbReference type="PANTHER" id="PTHR11730">
    <property type="entry name" value="AMMONIUM TRANSPORTER"/>
    <property type="match status" value="1"/>
</dbReference>
<sequence length="457" mass="47095">MSQLRKWRVPLALLAIAGIGLGAGCPEAFAQEGDVYSASENAYTINTLFMFICAVLVIFMQAGFAMVEVGLNSAKNTVNILAKNVMDISVGVLLFLLIGFALMYPGDGWLIDGYLGTPKAFVTRDATDGELGDYSASADFLFQVAFAATAATIVSGAVAGRMKFGAYLVYSAILTGLIYPISGAWKWGGGFLDAMGFQDFAGSVVVHAVGGFAGLAGAIALGPRIGRYTADGKSVPLPGHNIAFAALGVFILWVGWYGFNPGSQLTYAGAANAEATTYIALTTTIAAASGAIIALIVGWALFSKPDLTMALNGVLGGLVAITANCDRVAEWESIVIGGVGGALVVLGIVMLDKLKIDDPVGAWPVHGLCGVWGGLATGIFGDLPDGVESVGAFIGVQAIATVIICAWAFITMAVVFFALKAMGMLRVSPEEEQAGLDVSEHGMQAYPSDALAGGAVN</sequence>